<evidence type="ECO:0000313" key="2">
    <source>
        <dbReference type="EMBL" id="MBE1559050.1"/>
    </source>
</evidence>
<accession>A0ABR9KB45</accession>
<dbReference type="EMBL" id="JADBEF010000001">
    <property type="protein sequence ID" value="MBE1559050.1"/>
    <property type="molecule type" value="Genomic_DNA"/>
</dbReference>
<gene>
    <name evidence="2" type="ORF">H4W81_001829</name>
</gene>
<protein>
    <submittedName>
        <fullName evidence="2">Uncharacterized protein</fullName>
    </submittedName>
</protein>
<evidence type="ECO:0000313" key="3">
    <source>
        <dbReference type="Proteomes" id="UP000661607"/>
    </source>
</evidence>
<feature type="region of interest" description="Disordered" evidence="1">
    <location>
        <begin position="121"/>
        <end position="196"/>
    </location>
</feature>
<feature type="compositionally biased region" description="Basic and acidic residues" evidence="1">
    <location>
        <begin position="136"/>
        <end position="150"/>
    </location>
</feature>
<name>A0ABR9KB45_9ACTN</name>
<organism evidence="2 3">
    <name type="scientific">Nonomuraea africana</name>
    <dbReference type="NCBI Taxonomy" id="46171"/>
    <lineage>
        <taxon>Bacteria</taxon>
        <taxon>Bacillati</taxon>
        <taxon>Actinomycetota</taxon>
        <taxon>Actinomycetes</taxon>
        <taxon>Streptosporangiales</taxon>
        <taxon>Streptosporangiaceae</taxon>
        <taxon>Nonomuraea</taxon>
    </lineage>
</organism>
<reference evidence="2 3" key="1">
    <citation type="submission" date="2020-10" db="EMBL/GenBank/DDBJ databases">
        <title>Sequencing the genomes of 1000 actinobacteria strains.</title>
        <authorList>
            <person name="Klenk H.-P."/>
        </authorList>
    </citation>
    <scope>NUCLEOTIDE SEQUENCE [LARGE SCALE GENOMIC DNA]</scope>
    <source>
        <strain evidence="2 3">DSM 43748</strain>
    </source>
</reference>
<dbReference type="Proteomes" id="UP000661607">
    <property type="component" value="Unassembled WGS sequence"/>
</dbReference>
<proteinExistence type="predicted"/>
<keyword evidence="3" id="KW-1185">Reference proteome</keyword>
<sequence>MGLTRWLLRQAAMHPRPLVVTAVYGTRARLLTEAELARRSWVPADAPGEANLLIVCGHASHELDEAVRTVWSDMSGPRARVDVPSEASPHQVTQALEHATEQLGDAQAQWQDAAARVAAPWVPGSSDAGDQAAMHEGGHGTSDEHEHEGGGHLNQEQAGGEAEHGAHGGHGGGHHEHHMGSPGGLPMAERGPDRDGLSLDRLHVPLGPILADWPSGLVVETVLQGDVIQEATVKVMPGIGTGGSFWDEPWIMAAEGHPVSRAEAARRRAAARLDGLGRLLAVAGWASAAGQGRSLRDRLLADAPPAELAPPYTRFARRVRRSRTLRWMLRNVGAIGEGDALSRLERWLAATSAAIAALDDNTPLEEQPPSRHEPEGLLPHLLIGAELATARLIVASLDPDLDRNQVAHV</sequence>
<comment type="caution">
    <text evidence="2">The sequence shown here is derived from an EMBL/GenBank/DDBJ whole genome shotgun (WGS) entry which is preliminary data.</text>
</comment>
<evidence type="ECO:0000256" key="1">
    <source>
        <dbReference type="SAM" id="MobiDB-lite"/>
    </source>
</evidence>
<dbReference type="RefSeq" id="WP_192774383.1">
    <property type="nucleotide sequence ID" value="NZ_BAAASY010000041.1"/>
</dbReference>